<accession>A0ACC0GXF8</accession>
<sequence>MGRQCASLSTKSSQMAGTRTQLNRTNSAPETSPPYARFRDLKTFDESKAGVKGLVDAGIEKIPRIFVRPPTNSPETTQFRTPIFQSCHKPRIRLQPSIYDRRRVRRALETLGFFGGEPRDTRSVLEEMLRAARGFNEQNKEVKMGFYSRELERRVKFGSNFDLYHQDLLIGETPCYVLWVPTLSTHKSCPRFAGEPVISYRGGVDGFEATARILDEKIDVTSFRGTRRLELMRNEIAHNTLSYSRAGPKELWPSISNYVLQLSSSNDSKSPVAFLYFIDSGGGTYPEVVSRSQADSKENPISLTLIQGRGKK</sequence>
<dbReference type="Proteomes" id="UP001060215">
    <property type="component" value="Chromosome 9"/>
</dbReference>
<evidence type="ECO:0000313" key="1">
    <source>
        <dbReference type="EMBL" id="KAI8005404.1"/>
    </source>
</evidence>
<gene>
    <name evidence="1" type="ORF">LOK49_LG08G02764</name>
</gene>
<organism evidence="1 2">
    <name type="scientific">Camellia lanceoleosa</name>
    <dbReference type="NCBI Taxonomy" id="1840588"/>
    <lineage>
        <taxon>Eukaryota</taxon>
        <taxon>Viridiplantae</taxon>
        <taxon>Streptophyta</taxon>
        <taxon>Embryophyta</taxon>
        <taxon>Tracheophyta</taxon>
        <taxon>Spermatophyta</taxon>
        <taxon>Magnoliopsida</taxon>
        <taxon>eudicotyledons</taxon>
        <taxon>Gunneridae</taxon>
        <taxon>Pentapetalae</taxon>
        <taxon>asterids</taxon>
        <taxon>Ericales</taxon>
        <taxon>Theaceae</taxon>
        <taxon>Camellia</taxon>
    </lineage>
</organism>
<dbReference type="EMBL" id="CM045766">
    <property type="protein sequence ID" value="KAI8005404.1"/>
    <property type="molecule type" value="Genomic_DNA"/>
</dbReference>
<evidence type="ECO:0000313" key="2">
    <source>
        <dbReference type="Proteomes" id="UP001060215"/>
    </source>
</evidence>
<comment type="caution">
    <text evidence="1">The sequence shown here is derived from an EMBL/GenBank/DDBJ whole genome shotgun (WGS) entry which is preliminary data.</text>
</comment>
<keyword evidence="2" id="KW-1185">Reference proteome</keyword>
<protein>
    <submittedName>
        <fullName evidence="1">Inactive purple acid phosphatase 16</fullName>
    </submittedName>
</protein>
<proteinExistence type="predicted"/>
<name>A0ACC0GXF8_9ERIC</name>
<reference evidence="1 2" key="1">
    <citation type="journal article" date="2022" name="Plant J.">
        <title>Chromosome-level genome of Camellia lanceoleosa provides a valuable resource for understanding genome evolution and self-incompatibility.</title>
        <authorList>
            <person name="Gong W."/>
            <person name="Xiao S."/>
            <person name="Wang L."/>
            <person name="Liao Z."/>
            <person name="Chang Y."/>
            <person name="Mo W."/>
            <person name="Hu G."/>
            <person name="Li W."/>
            <person name="Zhao G."/>
            <person name="Zhu H."/>
            <person name="Hu X."/>
            <person name="Ji K."/>
            <person name="Xiang X."/>
            <person name="Song Q."/>
            <person name="Yuan D."/>
            <person name="Jin S."/>
            <person name="Zhang L."/>
        </authorList>
    </citation>
    <scope>NUCLEOTIDE SEQUENCE [LARGE SCALE GENOMIC DNA]</scope>
    <source>
        <strain evidence="1">SQ_2022a</strain>
    </source>
</reference>